<accession>A0ABW4QPJ9</accession>
<evidence type="ECO:0000313" key="1">
    <source>
        <dbReference type="EMBL" id="MFD1870970.1"/>
    </source>
</evidence>
<reference evidence="2" key="1">
    <citation type="journal article" date="2019" name="Int. J. Syst. Evol. Microbiol.">
        <title>The Global Catalogue of Microorganisms (GCM) 10K type strain sequencing project: providing services to taxonomists for standard genome sequencing and annotation.</title>
        <authorList>
            <consortium name="The Broad Institute Genomics Platform"/>
            <consortium name="The Broad Institute Genome Sequencing Center for Infectious Disease"/>
            <person name="Wu L."/>
            <person name="Ma J."/>
        </authorList>
    </citation>
    <scope>NUCLEOTIDE SEQUENCE [LARGE SCALE GENOMIC DNA]</scope>
    <source>
        <strain evidence="2">CGMCC 1.15795</strain>
    </source>
</reference>
<evidence type="ECO:0000313" key="2">
    <source>
        <dbReference type="Proteomes" id="UP001597197"/>
    </source>
</evidence>
<sequence>MIITDIKEFKIQYDEPLHLLRVEWAAGRDMRRLRPALEQLSQVAIRLQVTHGLLAIDTLPDISAYDQIWLGSQWLPKNERLALKQAVVVLSSGKVYNQQAIETLLTLNRRFVKTDFQFFGQPVAAMHWLTNESRRLPALLAEWEGTFGPVAPDTYLLAEPRAPYRRP</sequence>
<evidence type="ECO:0008006" key="3">
    <source>
        <dbReference type="Google" id="ProtNLM"/>
    </source>
</evidence>
<dbReference type="EMBL" id="JBHUFD010000001">
    <property type="protein sequence ID" value="MFD1870970.1"/>
    <property type="molecule type" value="Genomic_DNA"/>
</dbReference>
<dbReference type="Proteomes" id="UP001597197">
    <property type="component" value="Unassembled WGS sequence"/>
</dbReference>
<organism evidence="1 2">
    <name type="scientific">Hymenobacter bucti</name>
    <dbReference type="NCBI Taxonomy" id="1844114"/>
    <lineage>
        <taxon>Bacteria</taxon>
        <taxon>Pseudomonadati</taxon>
        <taxon>Bacteroidota</taxon>
        <taxon>Cytophagia</taxon>
        <taxon>Cytophagales</taxon>
        <taxon>Hymenobacteraceae</taxon>
        <taxon>Hymenobacter</taxon>
    </lineage>
</organism>
<proteinExistence type="predicted"/>
<protein>
    <recommendedName>
        <fullName evidence="3">STAS/SEC14 domain-containing protein</fullName>
    </recommendedName>
</protein>
<name>A0ABW4QPJ9_9BACT</name>
<keyword evidence="2" id="KW-1185">Reference proteome</keyword>
<dbReference type="RefSeq" id="WP_382311202.1">
    <property type="nucleotide sequence ID" value="NZ_JBHUFD010000001.1"/>
</dbReference>
<comment type="caution">
    <text evidence="1">The sequence shown here is derived from an EMBL/GenBank/DDBJ whole genome shotgun (WGS) entry which is preliminary data.</text>
</comment>
<gene>
    <name evidence="1" type="ORF">ACFSDX_00920</name>
</gene>